<gene>
    <name evidence="1" type="ORF">Tci_691204</name>
</gene>
<accession>A0A699KZI7</accession>
<comment type="caution">
    <text evidence="1">The sequence shown here is derived from an EMBL/GenBank/DDBJ whole genome shotgun (WGS) entry which is preliminary data.</text>
</comment>
<name>A0A699KZI7_TANCI</name>
<proteinExistence type="predicted"/>
<organism evidence="1">
    <name type="scientific">Tanacetum cinerariifolium</name>
    <name type="common">Dalmatian daisy</name>
    <name type="synonym">Chrysanthemum cinerariifolium</name>
    <dbReference type="NCBI Taxonomy" id="118510"/>
    <lineage>
        <taxon>Eukaryota</taxon>
        <taxon>Viridiplantae</taxon>
        <taxon>Streptophyta</taxon>
        <taxon>Embryophyta</taxon>
        <taxon>Tracheophyta</taxon>
        <taxon>Spermatophyta</taxon>
        <taxon>Magnoliopsida</taxon>
        <taxon>eudicotyledons</taxon>
        <taxon>Gunneridae</taxon>
        <taxon>Pentapetalae</taxon>
        <taxon>asterids</taxon>
        <taxon>campanulids</taxon>
        <taxon>Asterales</taxon>
        <taxon>Asteraceae</taxon>
        <taxon>Asteroideae</taxon>
        <taxon>Anthemideae</taxon>
        <taxon>Anthemidinae</taxon>
        <taxon>Tanacetum</taxon>
    </lineage>
</organism>
<dbReference type="AlphaFoldDB" id="A0A699KZI7"/>
<protein>
    <submittedName>
        <fullName evidence="1">Uncharacterized protein</fullName>
    </submittedName>
</protein>
<dbReference type="EMBL" id="BKCJ010572137">
    <property type="protein sequence ID" value="GFB19233.1"/>
    <property type="molecule type" value="Genomic_DNA"/>
</dbReference>
<sequence length="180" mass="21165">MRLEEMKFLATPTKDLSEDDMLTYLHHEGFFVEEESCGSCEEKGGNVARDEIVDEECCYEKSYNVNDELSENKGRYWDVWSGRWTNDKAIYDCEGWFIGWREDYSTDDVKGVFVEKECSSREEKVGNVTGDERECCYEKSCNVNGELSGNKGRYWDIWSGRWTNDKAIYDCEGWFIGWRE</sequence>
<reference evidence="1" key="1">
    <citation type="journal article" date="2019" name="Sci. Rep.">
        <title>Draft genome of Tanacetum cinerariifolium, the natural source of mosquito coil.</title>
        <authorList>
            <person name="Yamashiro T."/>
            <person name="Shiraishi A."/>
            <person name="Satake H."/>
            <person name="Nakayama K."/>
        </authorList>
    </citation>
    <scope>NUCLEOTIDE SEQUENCE</scope>
</reference>
<evidence type="ECO:0000313" key="1">
    <source>
        <dbReference type="EMBL" id="GFB19233.1"/>
    </source>
</evidence>